<dbReference type="AlphaFoldDB" id="W8YCV4"/>
<organism evidence="1">
    <name type="scientific">Bacillus thuringiensis DB27</name>
    <dbReference type="NCBI Taxonomy" id="1431339"/>
    <lineage>
        <taxon>Bacteria</taxon>
        <taxon>Bacillati</taxon>
        <taxon>Bacillota</taxon>
        <taxon>Bacilli</taxon>
        <taxon>Bacillales</taxon>
        <taxon>Bacillaceae</taxon>
        <taxon>Bacillus</taxon>
        <taxon>Bacillus cereus group</taxon>
    </lineage>
</organism>
<sequence length="39" mass="4590">MLYTNKREVTFQLLFCDVQGMTAIIQNPLNVNDMLQHHL</sequence>
<dbReference type="HOGENOM" id="CLU_3305226_0_0_9"/>
<reference evidence="1" key="2">
    <citation type="submission" date="2014-01" db="EMBL/GenBank/DDBJ databases">
        <authorList>
            <person name="Aslett M."/>
        </authorList>
    </citation>
    <scope>NUCLEOTIDE SEQUENCE [LARGE SCALE GENOMIC DNA]</scope>
    <source>
        <strain evidence="1">DB27</strain>
    </source>
</reference>
<gene>
    <name evidence="1" type="ORF">BTDB27_p000032</name>
</gene>
<protein>
    <submittedName>
        <fullName evidence="1">Uncharacterized protein</fullName>
    </submittedName>
</protein>
<reference evidence="1" key="1">
    <citation type="submission" date="2014-01" db="EMBL/GenBank/DDBJ databases">
        <title>Draft genome sequence of highly nematicidal Bacillus thuringiensis DB27.</title>
        <authorList>
            <person name="Iatsenko I."/>
            <person name="Pickard D."/>
            <person name="Corton C."/>
            <person name="Dougan G."/>
            <person name="Sommer R.J."/>
        </authorList>
    </citation>
    <scope>NUCLEOTIDE SEQUENCE [LARGE SCALE GENOMIC DNA]</scope>
    <source>
        <strain evidence="1">DB27</strain>
    </source>
</reference>
<proteinExistence type="predicted"/>
<accession>W8YCV4</accession>
<dbReference type="Proteomes" id="UP000030682">
    <property type="component" value="Unassembled WGS sequence"/>
</dbReference>
<dbReference type="EMBL" id="HG810023">
    <property type="protein sequence ID" value="CDN39369.1"/>
    <property type="molecule type" value="Genomic_DNA"/>
</dbReference>
<evidence type="ECO:0000313" key="1">
    <source>
        <dbReference type="EMBL" id="CDN39369.1"/>
    </source>
</evidence>
<name>W8YCV4_BACTU</name>